<dbReference type="InterPro" id="IPR025997">
    <property type="entry name" value="SBP_2_dom"/>
</dbReference>
<dbReference type="Gene3D" id="3.40.50.2300">
    <property type="match status" value="2"/>
</dbReference>
<name>A0A2V1JLD8_EUBRA</name>
<dbReference type="GO" id="GO:0030313">
    <property type="term" value="C:cell envelope"/>
    <property type="evidence" value="ECO:0007669"/>
    <property type="project" value="UniProtKB-SubCell"/>
</dbReference>
<keyword evidence="8" id="KW-1185">Reference proteome</keyword>
<gene>
    <name evidence="7" type="ORF">LG34_16175</name>
</gene>
<dbReference type="InterPro" id="IPR028082">
    <property type="entry name" value="Peripla_BP_I"/>
</dbReference>
<dbReference type="PROSITE" id="PS51257">
    <property type="entry name" value="PROKAR_LIPOPROTEIN"/>
    <property type="match status" value="1"/>
</dbReference>
<feature type="chain" id="PRO_5038884388" description="Periplasmic binding protein domain-containing protein" evidence="5">
    <location>
        <begin position="26"/>
        <end position="372"/>
    </location>
</feature>
<evidence type="ECO:0000256" key="1">
    <source>
        <dbReference type="ARBA" id="ARBA00004196"/>
    </source>
</evidence>
<feature type="region of interest" description="Disordered" evidence="4">
    <location>
        <begin position="29"/>
        <end position="53"/>
    </location>
</feature>
<accession>A0A2V1JLD8</accession>
<dbReference type="Pfam" id="PF13407">
    <property type="entry name" value="Peripla_BP_4"/>
    <property type="match status" value="1"/>
</dbReference>
<dbReference type="Proteomes" id="UP000245288">
    <property type="component" value="Unassembled WGS sequence"/>
</dbReference>
<feature type="signal peptide" evidence="5">
    <location>
        <begin position="1"/>
        <end position="25"/>
    </location>
</feature>
<evidence type="ECO:0000256" key="5">
    <source>
        <dbReference type="SAM" id="SignalP"/>
    </source>
</evidence>
<evidence type="ECO:0000259" key="6">
    <source>
        <dbReference type="Pfam" id="PF13407"/>
    </source>
</evidence>
<comment type="caution">
    <text evidence="7">The sequence shown here is derived from an EMBL/GenBank/DDBJ whole genome shotgun (WGS) entry which is preliminary data.</text>
</comment>
<evidence type="ECO:0000256" key="3">
    <source>
        <dbReference type="ARBA" id="ARBA00022729"/>
    </source>
</evidence>
<feature type="non-terminal residue" evidence="7">
    <location>
        <position position="372"/>
    </location>
</feature>
<keyword evidence="3 5" id="KW-0732">Signal</keyword>
<dbReference type="PANTHER" id="PTHR46847">
    <property type="entry name" value="D-ALLOSE-BINDING PERIPLASMIC PROTEIN-RELATED"/>
    <property type="match status" value="1"/>
</dbReference>
<dbReference type="PANTHER" id="PTHR46847:SF1">
    <property type="entry name" value="D-ALLOSE-BINDING PERIPLASMIC PROTEIN-RELATED"/>
    <property type="match status" value="1"/>
</dbReference>
<evidence type="ECO:0000313" key="8">
    <source>
        <dbReference type="Proteomes" id="UP000245288"/>
    </source>
</evidence>
<evidence type="ECO:0000313" key="7">
    <source>
        <dbReference type="EMBL" id="PWE85397.1"/>
    </source>
</evidence>
<proteinExistence type="inferred from homology"/>
<reference evidence="7 8" key="1">
    <citation type="submission" date="2014-09" db="EMBL/GenBank/DDBJ databases">
        <title>Butyrate-producing bacteria isolated from human gut.</title>
        <authorList>
            <person name="Zhang Q."/>
            <person name="Zhao L."/>
        </authorList>
    </citation>
    <scope>NUCLEOTIDE SEQUENCE [LARGE SCALE GENOMIC DNA]</scope>
    <source>
        <strain evidence="7 8">21</strain>
    </source>
</reference>
<dbReference type="GO" id="GO:0030246">
    <property type="term" value="F:carbohydrate binding"/>
    <property type="evidence" value="ECO:0007669"/>
    <property type="project" value="UniProtKB-ARBA"/>
</dbReference>
<organism evidence="7 8">
    <name type="scientific">Eubacterium ramulus</name>
    <dbReference type="NCBI Taxonomy" id="39490"/>
    <lineage>
        <taxon>Bacteria</taxon>
        <taxon>Bacillati</taxon>
        <taxon>Bacillota</taxon>
        <taxon>Clostridia</taxon>
        <taxon>Eubacteriales</taxon>
        <taxon>Eubacteriaceae</taxon>
        <taxon>Eubacterium</taxon>
    </lineage>
</organism>
<feature type="domain" description="Periplasmic binding protein" evidence="6">
    <location>
        <begin position="78"/>
        <end position="314"/>
    </location>
</feature>
<sequence>MKKKAISLLLVGAMVAAMVAGCGNASSDNNGAAGGDSSAKSESNSSAKSEGSSDGYTIAANIWGTGAYPLDIIVHADEKAAAVAGAKVDVADNQFTADKIVTDLQSQLASKPDAVLMFSVVDAVFGSVQELCDAQKVPYALDTNFPSDQEVWDSIKADPLFIGGIAASPYEMGKTLADQAIEAGDKTAVVLGAAIGDYSHDQRIAGFTEEFESKGGKVLQTMHCSDPSESTTKANDLVMANPDVDAVYCSGGDYLSAVAAIKAGDSSYKFDLYGTDVAPDLIDYIEQGVIQAMNGGNHVNGAISLCLLVNYLDGHQILDADGKPPVLDYLSTYLITPDNAAHFKTLYADESCFISDEQFQSLLYKYNPDVTV</sequence>
<dbReference type="EMBL" id="JRFU01000210">
    <property type="protein sequence ID" value="PWE85397.1"/>
    <property type="molecule type" value="Genomic_DNA"/>
</dbReference>
<dbReference type="SUPFAM" id="SSF53822">
    <property type="entry name" value="Periplasmic binding protein-like I"/>
    <property type="match status" value="1"/>
</dbReference>
<dbReference type="AlphaFoldDB" id="A0A2V1JLD8"/>
<comment type="subcellular location">
    <subcellularLocation>
        <location evidence="1">Cell envelope</location>
    </subcellularLocation>
</comment>
<comment type="similarity">
    <text evidence="2">Belongs to the bacterial solute-binding protein 2 family.</text>
</comment>
<feature type="compositionally biased region" description="Low complexity" evidence="4">
    <location>
        <begin position="35"/>
        <end position="53"/>
    </location>
</feature>
<evidence type="ECO:0000256" key="4">
    <source>
        <dbReference type="SAM" id="MobiDB-lite"/>
    </source>
</evidence>
<evidence type="ECO:0000256" key="2">
    <source>
        <dbReference type="ARBA" id="ARBA00007639"/>
    </source>
</evidence>
<protein>
    <recommendedName>
        <fullName evidence="6">Periplasmic binding protein domain-containing protein</fullName>
    </recommendedName>
</protein>
<dbReference type="RefSeq" id="WP_181369400.1">
    <property type="nucleotide sequence ID" value="NZ_JRFU01000210.1"/>
</dbReference>